<dbReference type="Pfam" id="PF12705">
    <property type="entry name" value="PDDEXK_1"/>
    <property type="match status" value="1"/>
</dbReference>
<evidence type="ECO:0000313" key="18">
    <source>
        <dbReference type="EMBL" id="RAK33860.1"/>
    </source>
</evidence>
<evidence type="ECO:0000256" key="9">
    <source>
        <dbReference type="ARBA" id="ARBA00023204"/>
    </source>
</evidence>
<sequence length="1169" mass="130421">MKKQRIIPQETIAAQSSAANPQASVWVSANAGSGKTHVLTERVIRLLLEGTDPSKILCLTYTKAAAAVMQNRVFARLSEWAVLSDEQLAERLINLEGRRPGPARLAAARRLFARALETPGGLKIQTIHAFCEAILHQFPLEANIAGHFEMMDDLAQSALVGEARRTLLEAAHGGSEVELAEAFADVMQAAGEMGLQALLDEAVNRRNGLQQYIDALGVAEQRSQVLHKHFGFDPNMRVDDMLEDFWPAPEFSDDVLDLILSIPKGAARAQDIALQLKQYDKVNSATEKEEVLRAAFIKSNGEAKSGAWVASAAVKKLLPDFEENFNTVAEQVEKGLDRMKELRLVRFNLSALTLIDNLLQRYHDLKRKRGLLDFEDLITRTVSLLARDGAGQWVQYKLDRGIDHILVDEAQDTSPDQWQVIRMLSDEFFSGLGQRDVQRTLFAVGDEKQSIYSFQGAVPEDFAIQGSAISARALNAELKFEKVRLNFSFRSAPDVLQAVDEVFSRPEAHRGLGEATVHSAIRENEPGEVEIWDMLTPEEVDEPDDWRVPVDHLQAPAIKLADHIAQTIRYWLDRGETIPGQNRKLTPKDIMILVRKRDQFMPALSRALKNLQVPVAGADRLTLTSHIAIQDLMALGRFVLQPSDDLSLASLLKSPLFGWDDDQLFKLAYPRAKGETLFERLFHASHKDPALIPLHKTLSRWRNMADTMPVFEFYARILSADGARRKLLARLGPEAGDIIDEFQNYALSAERAGLPGLQAFLETLEAASPEIKRELDQGRDEVRIMTVHAAKGLESAVVFLVDPGSAVWSGNRAPKLIPFDLQNDGPTVKGYLWLPNNNYRTGFLASCLDELKTRTEEEYRRLLYVGMTRAEDRLIICGYRGSRESGETWHRLVEDALSTKAEAFVHPVSNETAMRYRKTPRRITEIEQEDIEQQPVLPPLPAEFLHPVKPEHGLPRPLAPSGAAALIEADEEPPLGVTSPVLGEGPNGPGFALRRGTAIHMLLQYLPEIEPTRRSKMADDYLARITPDWPEAERRKAWESVAAILSDPQFAPVFAPGSRGEVAVMGTIKLGEREHAVSGQIDRISIDEDRVLIVDYKTNRPPPTTIEAVPVAYRAQLALYRELLAPLYPERKIETALLFTEGPFLLALTDEVLQETLQSLGASQRKVSN</sequence>
<evidence type="ECO:0000256" key="1">
    <source>
        <dbReference type="ARBA" id="ARBA00022722"/>
    </source>
</evidence>
<proteinExistence type="predicted"/>
<dbReference type="RefSeq" id="WP_170130204.1">
    <property type="nucleotide sequence ID" value="NZ_QLMK01000001.1"/>
</dbReference>
<feature type="domain" description="UvrD-like helicase ATP-binding" evidence="16">
    <location>
        <begin position="8"/>
        <end position="492"/>
    </location>
</feature>
<keyword evidence="9" id="KW-0234">DNA repair</keyword>
<keyword evidence="4 15" id="KW-0378">Hydrolase</keyword>
<dbReference type="AlphaFoldDB" id="A0A364JYW9"/>
<dbReference type="PROSITE" id="PS51217">
    <property type="entry name" value="UVRD_HELICASE_CTER"/>
    <property type="match status" value="1"/>
</dbReference>
<evidence type="ECO:0000256" key="7">
    <source>
        <dbReference type="ARBA" id="ARBA00022840"/>
    </source>
</evidence>
<comment type="catalytic activity">
    <reaction evidence="11">
        <text>Couples ATP hydrolysis with the unwinding of duplex DNA by translocating in the 3'-5' direction.</text>
        <dbReference type="EC" id="5.6.2.4"/>
    </reaction>
</comment>
<dbReference type="EMBL" id="QLMK01000001">
    <property type="protein sequence ID" value="RAK33860.1"/>
    <property type="molecule type" value="Genomic_DNA"/>
</dbReference>
<evidence type="ECO:0000256" key="4">
    <source>
        <dbReference type="ARBA" id="ARBA00022801"/>
    </source>
</evidence>
<evidence type="ECO:0000256" key="3">
    <source>
        <dbReference type="ARBA" id="ARBA00022763"/>
    </source>
</evidence>
<comment type="catalytic activity">
    <reaction evidence="14">
        <text>ATP + H2O = ADP + phosphate + H(+)</text>
        <dbReference type="Rhea" id="RHEA:13065"/>
        <dbReference type="ChEBI" id="CHEBI:15377"/>
        <dbReference type="ChEBI" id="CHEBI:15378"/>
        <dbReference type="ChEBI" id="CHEBI:30616"/>
        <dbReference type="ChEBI" id="CHEBI:43474"/>
        <dbReference type="ChEBI" id="CHEBI:456216"/>
        <dbReference type="EC" id="5.6.2.4"/>
    </reaction>
</comment>
<dbReference type="InterPro" id="IPR000212">
    <property type="entry name" value="DNA_helicase_UvrD/REP"/>
</dbReference>
<evidence type="ECO:0000256" key="8">
    <source>
        <dbReference type="ARBA" id="ARBA00023125"/>
    </source>
</evidence>
<dbReference type="InterPro" id="IPR027417">
    <property type="entry name" value="P-loop_NTPase"/>
</dbReference>
<reference evidence="18 19" key="1">
    <citation type="submission" date="2018-06" db="EMBL/GenBank/DDBJ databases">
        <title>Genomic Encyclopedia of Type Strains, Phase IV (KMG-IV): sequencing the most valuable type-strain genomes for metagenomic binning, comparative biology and taxonomic classification.</title>
        <authorList>
            <person name="Goeker M."/>
        </authorList>
    </citation>
    <scope>NUCLEOTIDE SEQUENCE [LARGE SCALE GENOMIC DNA]</scope>
    <source>
        <strain evidence="18 19">DSM 26720</strain>
    </source>
</reference>
<evidence type="ECO:0000256" key="2">
    <source>
        <dbReference type="ARBA" id="ARBA00022741"/>
    </source>
</evidence>
<keyword evidence="19" id="KW-1185">Reference proteome</keyword>
<dbReference type="EC" id="5.6.2.4" evidence="12"/>
<dbReference type="PROSITE" id="PS51198">
    <property type="entry name" value="UVRD_HELICASE_ATP_BIND"/>
    <property type="match status" value="1"/>
</dbReference>
<dbReference type="InterPro" id="IPR011604">
    <property type="entry name" value="PDDEXK-like_dom_sf"/>
</dbReference>
<dbReference type="InterPro" id="IPR038726">
    <property type="entry name" value="PDDEXK_AddAB-type"/>
</dbReference>
<name>A0A364JYW9_9HYPH</name>
<dbReference type="InterPro" id="IPR014016">
    <property type="entry name" value="UvrD-like_ATP-bd"/>
</dbReference>
<dbReference type="Gene3D" id="3.90.320.10">
    <property type="match status" value="1"/>
</dbReference>
<evidence type="ECO:0000256" key="14">
    <source>
        <dbReference type="ARBA" id="ARBA00048988"/>
    </source>
</evidence>
<organism evidence="18 19">
    <name type="scientific">Falsochrobactrum ovis</name>
    <dbReference type="NCBI Taxonomy" id="1293442"/>
    <lineage>
        <taxon>Bacteria</taxon>
        <taxon>Pseudomonadati</taxon>
        <taxon>Pseudomonadota</taxon>
        <taxon>Alphaproteobacteria</taxon>
        <taxon>Hyphomicrobiales</taxon>
        <taxon>Brucellaceae</taxon>
        <taxon>Falsochrobactrum</taxon>
    </lineage>
</organism>
<dbReference type="GO" id="GO:0043138">
    <property type="term" value="F:3'-5' DNA helicase activity"/>
    <property type="evidence" value="ECO:0007669"/>
    <property type="project" value="UniProtKB-EC"/>
</dbReference>
<dbReference type="GO" id="GO:0003677">
    <property type="term" value="F:DNA binding"/>
    <property type="evidence" value="ECO:0007669"/>
    <property type="project" value="UniProtKB-KW"/>
</dbReference>
<comment type="caution">
    <text evidence="18">The sequence shown here is derived from an EMBL/GenBank/DDBJ whole genome shotgun (WGS) entry which is preliminary data.</text>
</comment>
<evidence type="ECO:0000259" key="17">
    <source>
        <dbReference type="PROSITE" id="PS51217"/>
    </source>
</evidence>
<evidence type="ECO:0000313" key="19">
    <source>
        <dbReference type="Proteomes" id="UP000249453"/>
    </source>
</evidence>
<dbReference type="Pfam" id="PF13361">
    <property type="entry name" value="UvrD_C"/>
    <property type="match status" value="1"/>
</dbReference>
<keyword evidence="10" id="KW-0413">Isomerase</keyword>
<feature type="domain" description="UvrD-like helicase C-terminal" evidence="17">
    <location>
        <begin position="509"/>
        <end position="792"/>
    </location>
</feature>
<dbReference type="GO" id="GO:0005829">
    <property type="term" value="C:cytosol"/>
    <property type="evidence" value="ECO:0007669"/>
    <property type="project" value="TreeGrafter"/>
</dbReference>
<dbReference type="GO" id="GO:0033202">
    <property type="term" value="C:DNA helicase complex"/>
    <property type="evidence" value="ECO:0007669"/>
    <property type="project" value="TreeGrafter"/>
</dbReference>
<evidence type="ECO:0000256" key="6">
    <source>
        <dbReference type="ARBA" id="ARBA00022839"/>
    </source>
</evidence>
<evidence type="ECO:0000256" key="12">
    <source>
        <dbReference type="ARBA" id="ARBA00034808"/>
    </source>
</evidence>
<feature type="binding site" evidence="15">
    <location>
        <begin position="29"/>
        <end position="36"/>
    </location>
    <ligand>
        <name>ATP</name>
        <dbReference type="ChEBI" id="CHEBI:30616"/>
    </ligand>
</feature>
<evidence type="ECO:0000256" key="10">
    <source>
        <dbReference type="ARBA" id="ARBA00023235"/>
    </source>
</evidence>
<evidence type="ECO:0000256" key="13">
    <source>
        <dbReference type="ARBA" id="ARBA00034923"/>
    </source>
</evidence>
<dbReference type="GO" id="GO:0005524">
    <property type="term" value="F:ATP binding"/>
    <property type="evidence" value="ECO:0007669"/>
    <property type="project" value="UniProtKB-UniRule"/>
</dbReference>
<keyword evidence="3" id="KW-0227">DNA damage</keyword>
<dbReference type="NCBIfam" id="TIGR02784">
    <property type="entry name" value="addA_alphas"/>
    <property type="match status" value="1"/>
</dbReference>
<dbReference type="PANTHER" id="PTHR11070:SF2">
    <property type="entry name" value="ATP-DEPENDENT DNA HELICASE SRS2"/>
    <property type="match status" value="1"/>
</dbReference>
<dbReference type="InterPro" id="IPR014017">
    <property type="entry name" value="DNA_helicase_UvrD-like_C"/>
</dbReference>
<dbReference type="Gene3D" id="1.10.486.10">
    <property type="entry name" value="PCRA, domain 4"/>
    <property type="match status" value="1"/>
</dbReference>
<evidence type="ECO:0000259" key="16">
    <source>
        <dbReference type="PROSITE" id="PS51198"/>
    </source>
</evidence>
<evidence type="ECO:0000256" key="5">
    <source>
        <dbReference type="ARBA" id="ARBA00022806"/>
    </source>
</evidence>
<dbReference type="Gene3D" id="3.30.160.800">
    <property type="match status" value="1"/>
</dbReference>
<keyword evidence="2 15" id="KW-0547">Nucleotide-binding</keyword>
<dbReference type="GO" id="GO:0004527">
    <property type="term" value="F:exonuclease activity"/>
    <property type="evidence" value="ECO:0007669"/>
    <property type="project" value="UniProtKB-KW"/>
</dbReference>
<keyword evidence="7 15" id="KW-0067">ATP-binding</keyword>
<keyword evidence="8" id="KW-0238">DNA-binding</keyword>
<dbReference type="PANTHER" id="PTHR11070">
    <property type="entry name" value="UVRD / RECB / PCRA DNA HELICASE FAMILY MEMBER"/>
    <property type="match status" value="1"/>
</dbReference>
<keyword evidence="5 15" id="KW-0347">Helicase</keyword>
<evidence type="ECO:0000256" key="11">
    <source>
        <dbReference type="ARBA" id="ARBA00034617"/>
    </source>
</evidence>
<keyword evidence="1" id="KW-0540">Nuclease</keyword>
<accession>A0A364JYW9</accession>
<dbReference type="SUPFAM" id="SSF52980">
    <property type="entry name" value="Restriction endonuclease-like"/>
    <property type="match status" value="1"/>
</dbReference>
<dbReference type="GO" id="GO:0000725">
    <property type="term" value="P:recombinational repair"/>
    <property type="evidence" value="ECO:0007669"/>
    <property type="project" value="TreeGrafter"/>
</dbReference>
<dbReference type="Proteomes" id="UP000249453">
    <property type="component" value="Unassembled WGS sequence"/>
</dbReference>
<dbReference type="InterPro" id="IPR011335">
    <property type="entry name" value="Restrct_endonuc-II-like"/>
</dbReference>
<dbReference type="SUPFAM" id="SSF52540">
    <property type="entry name" value="P-loop containing nucleoside triphosphate hydrolases"/>
    <property type="match status" value="1"/>
</dbReference>
<keyword evidence="6" id="KW-0269">Exonuclease</keyword>
<gene>
    <name evidence="18" type="ORF">C7374_101184</name>
</gene>
<dbReference type="InterPro" id="IPR014151">
    <property type="entry name" value="DNA_helicase_AddA"/>
</dbReference>
<dbReference type="Pfam" id="PF00580">
    <property type="entry name" value="UvrD-helicase"/>
    <property type="match status" value="1"/>
</dbReference>
<protein>
    <recommendedName>
        <fullName evidence="12">DNA 3'-5' helicase</fullName>
        <ecNumber evidence="12">5.6.2.4</ecNumber>
    </recommendedName>
    <alternativeName>
        <fullName evidence="13">DNA 3'-5' helicase II</fullName>
    </alternativeName>
</protein>
<dbReference type="Gene3D" id="3.40.50.300">
    <property type="entry name" value="P-loop containing nucleotide triphosphate hydrolases"/>
    <property type="match status" value="3"/>
</dbReference>
<evidence type="ECO:0000256" key="15">
    <source>
        <dbReference type="PROSITE-ProRule" id="PRU00560"/>
    </source>
</evidence>